<evidence type="ECO:0000313" key="1">
    <source>
        <dbReference type="EMBL" id="MCP9765673.1"/>
    </source>
</evidence>
<evidence type="ECO:0000313" key="2">
    <source>
        <dbReference type="Proteomes" id="UP001204144"/>
    </source>
</evidence>
<comment type="caution">
    <text evidence="1">The sequence shown here is derived from an EMBL/GenBank/DDBJ whole genome shotgun (WGS) entry which is preliminary data.</text>
</comment>
<reference evidence="1 2" key="1">
    <citation type="submission" date="2018-11" db="EMBL/GenBank/DDBJ databases">
        <title>Novel bacteria species description.</title>
        <authorList>
            <person name="Han J.-H."/>
        </authorList>
    </citation>
    <scope>NUCLEOTIDE SEQUENCE [LARGE SCALE GENOMIC DNA]</scope>
    <source>
        <strain evidence="1 2">KCTC23259</strain>
    </source>
</reference>
<name>A0AAE3H6B2_9BACT</name>
<accession>A0AAE3H6B2</accession>
<gene>
    <name evidence="1" type="ORF">EGI31_22285</name>
</gene>
<dbReference type="AlphaFoldDB" id="A0AAE3H6B2"/>
<dbReference type="EMBL" id="RJUF01000186">
    <property type="protein sequence ID" value="MCP9765673.1"/>
    <property type="molecule type" value="Genomic_DNA"/>
</dbReference>
<dbReference type="Proteomes" id="UP001204144">
    <property type="component" value="Unassembled WGS sequence"/>
</dbReference>
<protein>
    <submittedName>
        <fullName evidence="1">Uncharacterized protein</fullName>
    </submittedName>
</protein>
<keyword evidence="2" id="KW-1185">Reference proteome</keyword>
<proteinExistence type="predicted"/>
<organism evidence="1 2">
    <name type="scientific">Lacihabitans soyangensis</name>
    <dbReference type="NCBI Taxonomy" id="869394"/>
    <lineage>
        <taxon>Bacteria</taxon>
        <taxon>Pseudomonadati</taxon>
        <taxon>Bacteroidota</taxon>
        <taxon>Cytophagia</taxon>
        <taxon>Cytophagales</taxon>
        <taxon>Leadbetterellaceae</taxon>
        <taxon>Lacihabitans</taxon>
    </lineage>
</organism>
<sequence>MFFKYTERLKQINHLVKQKLAGYLAEFAKKHGVTASTWYKGRDTLINDLGLPNYYYPIQKTYFKQRKVHLKWV</sequence>